<dbReference type="GO" id="GO:0030576">
    <property type="term" value="P:Cajal body organization"/>
    <property type="evidence" value="ECO:0007669"/>
    <property type="project" value="InterPro"/>
</dbReference>
<organism evidence="3 4">
    <name type="scientific">Leptobrachium leishanense</name>
    <name type="common">Leishan spiny toad</name>
    <dbReference type="NCBI Taxonomy" id="445787"/>
    <lineage>
        <taxon>Eukaryota</taxon>
        <taxon>Metazoa</taxon>
        <taxon>Chordata</taxon>
        <taxon>Craniata</taxon>
        <taxon>Vertebrata</taxon>
        <taxon>Euteleostomi</taxon>
        <taxon>Amphibia</taxon>
        <taxon>Batrachia</taxon>
        <taxon>Anura</taxon>
        <taxon>Pelobatoidea</taxon>
        <taxon>Megophryidae</taxon>
        <taxon>Leptobrachium</taxon>
    </lineage>
</organism>
<dbReference type="GO" id="GO:0032183">
    <property type="term" value="F:SUMO binding"/>
    <property type="evidence" value="ECO:0007669"/>
    <property type="project" value="InterPro"/>
</dbReference>
<dbReference type="PANTHER" id="PTHR15294">
    <property type="entry name" value="RETINOVIN-RELATED"/>
    <property type="match status" value="1"/>
</dbReference>
<dbReference type="PANTHER" id="PTHR15294:SF3">
    <property type="entry name" value="SUMO-SPECIFIC ISOPEPTIDASE USPL1"/>
    <property type="match status" value="1"/>
</dbReference>
<dbReference type="OrthoDB" id="6160353at2759"/>
<reference evidence="3" key="2">
    <citation type="submission" date="2025-09" db="UniProtKB">
        <authorList>
            <consortium name="Ensembl"/>
        </authorList>
    </citation>
    <scope>IDENTIFICATION</scope>
</reference>
<reference evidence="3" key="1">
    <citation type="submission" date="2025-08" db="UniProtKB">
        <authorList>
            <consortium name="Ensembl"/>
        </authorList>
    </citation>
    <scope>IDENTIFICATION</scope>
</reference>
<evidence type="ECO:0000313" key="3">
    <source>
        <dbReference type="Ensembl" id="ENSLLEP00000034339.1"/>
    </source>
</evidence>
<feature type="region of interest" description="Disordered" evidence="1">
    <location>
        <begin position="523"/>
        <end position="626"/>
    </location>
</feature>
<dbReference type="InterPro" id="IPR028890">
    <property type="entry name" value="Peptidase_C98"/>
</dbReference>
<dbReference type="Ensembl" id="ENSLLET00000035645.1">
    <property type="protein sequence ID" value="ENSLLEP00000034339.1"/>
    <property type="gene ID" value="ENSLLEG00000021717.1"/>
</dbReference>
<feature type="region of interest" description="Disordered" evidence="1">
    <location>
        <begin position="902"/>
        <end position="948"/>
    </location>
</feature>
<feature type="compositionally biased region" description="Low complexity" evidence="1">
    <location>
        <begin position="1027"/>
        <end position="1042"/>
    </location>
</feature>
<dbReference type="InterPro" id="IPR029388">
    <property type="entry name" value="DUF4650"/>
</dbReference>
<feature type="compositionally biased region" description="Polar residues" evidence="1">
    <location>
        <begin position="910"/>
        <end position="928"/>
    </location>
</feature>
<feature type="region of interest" description="Disordered" evidence="1">
    <location>
        <begin position="1116"/>
        <end position="1141"/>
    </location>
</feature>
<feature type="domain" description="USP" evidence="2">
    <location>
        <begin position="636"/>
        <end position="896"/>
    </location>
</feature>
<feature type="compositionally biased region" description="Low complexity" evidence="1">
    <location>
        <begin position="929"/>
        <end position="948"/>
    </location>
</feature>
<feature type="compositionally biased region" description="Polar residues" evidence="1">
    <location>
        <begin position="593"/>
        <end position="611"/>
    </location>
</feature>
<dbReference type="PROSITE" id="PS50235">
    <property type="entry name" value="USP_3"/>
    <property type="match status" value="1"/>
</dbReference>
<dbReference type="Pfam" id="PF15509">
    <property type="entry name" value="DUF4650"/>
    <property type="match status" value="2"/>
</dbReference>
<feature type="compositionally biased region" description="Low complexity" evidence="1">
    <location>
        <begin position="192"/>
        <end position="202"/>
    </location>
</feature>
<evidence type="ECO:0000313" key="4">
    <source>
        <dbReference type="Proteomes" id="UP000694569"/>
    </source>
</evidence>
<dbReference type="Proteomes" id="UP000694569">
    <property type="component" value="Unplaced"/>
</dbReference>
<evidence type="ECO:0000256" key="1">
    <source>
        <dbReference type="SAM" id="MobiDB-lite"/>
    </source>
</evidence>
<feature type="region of interest" description="Disordered" evidence="1">
    <location>
        <begin position="182"/>
        <end position="220"/>
    </location>
</feature>
<feature type="region of interest" description="Disordered" evidence="1">
    <location>
        <begin position="1205"/>
        <end position="1230"/>
    </location>
</feature>
<feature type="compositionally biased region" description="Polar residues" evidence="1">
    <location>
        <begin position="1208"/>
        <end position="1229"/>
    </location>
</feature>
<protein>
    <recommendedName>
        <fullName evidence="2">USP domain-containing protein</fullName>
    </recommendedName>
</protein>
<feature type="region of interest" description="Disordered" evidence="1">
    <location>
        <begin position="980"/>
        <end position="1044"/>
    </location>
</feature>
<dbReference type="GO" id="GO:0015030">
    <property type="term" value="C:Cajal body"/>
    <property type="evidence" value="ECO:0007669"/>
    <property type="project" value="TreeGrafter"/>
</dbReference>
<dbReference type="GO" id="GO:0016926">
    <property type="term" value="P:protein desumoylation"/>
    <property type="evidence" value="ECO:0007669"/>
    <property type="project" value="TreeGrafter"/>
</dbReference>
<sequence>MTKIIQWVIKMASEAPKTTLSLVGQGSILDKTPLHLVGYLGKNAESSVPPPDGWCPVCKAKGRSQALRAYRINFTQSLLLCSNPQCIYPLGYTPLDNIITTTEDLKKPCHPSKQKKRILETSPPSLGCVKKRRIDCSDCKTFIQESTRLCPVNNNCNSSPSCMQQECGDTIQSQTFLSSSNVSRLAEENLPGGSAAGSSSNGTQSLVHGMSVPPAQGEPSGFPKGLCSDMQCKNDGEIHDLNSVTNSSLCGRTVETSDCDNSVHGNLLNGAQHEGMGQNPKYAGTSFTGGSSVVAENGHTETNLGTDTNVCESSVQSPKPQDVATEDSTQESLPASYSDFSHFASALDGETLNTTFSSMSVSELINDTNPDVHSFGETSSSPTVMFQGSESITGSAVAEINVSIDAVLHLIEKINVSDTSLTDSELSEPDCSTKYECRPPTDTAASSDLQQSGLRCDLQDRSPLNVSREANVVEHNENDTSTANLLTSEKSHLALVCPNDAESPGVLPQLQVEGQSSPEVCTSVLGDNSSVEDSCSTSQITSLSGDASQGSISRKAVAEAMESPSKNHNKAQSPIGVRPPESSLPAPTVEQGCGNTSLNLPAENQSSSNNVPDMPPPVANPAVEQSSDRNKDCKYLQWRNKHSLCWLDCIMFFLVHSGTLKNFMSKGDPIKESVIHTLFEKYNEASDHTTRLGDQGKLALAQKCLEEVRMVLFDKVKDPLKCTLGDQESPVFVFPLLLQQEPVFEKLFLHSFSWSFSCKLCGHETRDRCQKTITTFTKIVPDWNPLNAVHTAPCNKCQDPGQKRKMNLERVHSIFVLHFVEGLPSSDLQAYSFQFEENVYEVRGVIQYRGNHFSVWMECDDGTWLESDDLKGSYCRQHKCFAVPSNEIHIVIWERSTLKVPEKQRHPSVEENNPETSLDQSASSGRVQSPSSELLETTSLSTADSLTPNKPDVLFGFEGYADDDIITLTLTEIQVDALGNPIENGFNPVDSFSDPSETSVDMVEKDLAQDDSNGLDSVADDPQSQEPTTLPSVLPSPSLPDTAGCQGPTMCTLLPLHIDRLQTSVSPGSKTVNALHAEGRALPNQSPSCKPESIMDAPVGHEASVKAANFFKEKCEPLSPPGKKARVKHSTSPSPEGAKKGVVGSWMKSLLYKNPTLANLYNASKKPSTLNTTSFSPLKVTDSHPFKKAQNFGGFKARLPQLPAISANEPSSGSPTPIGQDCPSTQTFHTPVVPSLLTRGRNGRLSVSDHSSSPDDKIRRLRLKLLKRLKSKKKELATLDALAKTQSNNCADNQISSLPEATAYNRREHLRGFLQELQDHIDNADNESMCTVSSSASICSSPGDAEFFAELFSPSTTTAVAATTDENSGNLLEMWMDGMDTSLPSEQTNHHPTDYPQLTNGDHFTTCKLPTPQKTPVGSSVTNGSFQSSAIDQNFGLPTASTFEMMPEETSFMSSFDIF</sequence>
<dbReference type="Pfam" id="PF15499">
    <property type="entry name" value="Peptidase_C98"/>
    <property type="match status" value="1"/>
</dbReference>
<dbReference type="InterPro" id="IPR028889">
    <property type="entry name" value="USP"/>
</dbReference>
<feature type="compositionally biased region" description="Polar residues" evidence="1">
    <location>
        <begin position="300"/>
        <end position="319"/>
    </location>
</feature>
<feature type="region of interest" description="Disordered" evidence="1">
    <location>
        <begin position="294"/>
        <end position="333"/>
    </location>
</feature>
<evidence type="ECO:0000259" key="2">
    <source>
        <dbReference type="PROSITE" id="PS50235"/>
    </source>
</evidence>
<dbReference type="InterPro" id="IPR033505">
    <property type="entry name" value="USPL1"/>
</dbReference>
<accession>A0A8C5QAC0</accession>
<name>A0A8C5QAC0_9ANUR</name>
<keyword evidence="4" id="KW-1185">Reference proteome</keyword>
<dbReference type="GeneTree" id="ENSGT00390000002316"/>
<feature type="compositionally biased region" description="Polar residues" evidence="1">
    <location>
        <begin position="523"/>
        <end position="552"/>
    </location>
</feature>
<proteinExistence type="predicted"/>